<evidence type="ECO:0000313" key="5">
    <source>
        <dbReference type="Proteomes" id="UP000184346"/>
    </source>
</evidence>
<evidence type="ECO:0000256" key="1">
    <source>
        <dbReference type="ARBA" id="ARBA00022553"/>
    </source>
</evidence>
<reference evidence="4 5" key="1">
    <citation type="submission" date="2016-11" db="EMBL/GenBank/DDBJ databases">
        <authorList>
            <person name="Jaros S."/>
            <person name="Januszkiewicz K."/>
            <person name="Wedrychowicz H."/>
        </authorList>
    </citation>
    <scope>NUCLEOTIDE SEQUENCE [LARGE SCALE GENOMIC DNA]</scope>
    <source>
        <strain evidence="4 5">DSM 19980</strain>
    </source>
</reference>
<dbReference type="RefSeq" id="WP_072819179.1">
    <property type="nucleotide sequence ID" value="NZ_FQUJ01000002.1"/>
</dbReference>
<dbReference type="Pfam" id="PF00072">
    <property type="entry name" value="Response_reg"/>
    <property type="match status" value="1"/>
</dbReference>
<dbReference type="GO" id="GO:0000160">
    <property type="term" value="P:phosphorelay signal transduction system"/>
    <property type="evidence" value="ECO:0007669"/>
    <property type="project" value="InterPro"/>
</dbReference>
<dbReference type="Proteomes" id="UP000184346">
    <property type="component" value="Unassembled WGS sequence"/>
</dbReference>
<dbReference type="Gene3D" id="3.40.50.2300">
    <property type="match status" value="1"/>
</dbReference>
<name>A0A1M4TA55_9GAMM</name>
<dbReference type="AlphaFoldDB" id="A0A1M4TA55"/>
<dbReference type="SUPFAM" id="SSF52172">
    <property type="entry name" value="CheY-like"/>
    <property type="match status" value="1"/>
</dbReference>
<dbReference type="InterPro" id="IPR050595">
    <property type="entry name" value="Bact_response_regulator"/>
</dbReference>
<dbReference type="SMART" id="SM00448">
    <property type="entry name" value="REC"/>
    <property type="match status" value="1"/>
</dbReference>
<dbReference type="PROSITE" id="PS50110">
    <property type="entry name" value="RESPONSE_REGULATORY"/>
    <property type="match status" value="1"/>
</dbReference>
<organism evidence="4 5">
    <name type="scientific">Modicisalibacter ilicicola DSM 19980</name>
    <dbReference type="NCBI Taxonomy" id="1121942"/>
    <lineage>
        <taxon>Bacteria</taxon>
        <taxon>Pseudomonadati</taxon>
        <taxon>Pseudomonadota</taxon>
        <taxon>Gammaproteobacteria</taxon>
        <taxon>Oceanospirillales</taxon>
        <taxon>Halomonadaceae</taxon>
        <taxon>Modicisalibacter</taxon>
    </lineage>
</organism>
<evidence type="ECO:0000259" key="3">
    <source>
        <dbReference type="PROSITE" id="PS50110"/>
    </source>
</evidence>
<feature type="domain" description="Response regulatory" evidence="3">
    <location>
        <begin position="6"/>
        <end position="123"/>
    </location>
</feature>
<dbReference type="OrthoDB" id="9800897at2"/>
<dbReference type="PANTHER" id="PTHR44591">
    <property type="entry name" value="STRESS RESPONSE REGULATOR PROTEIN 1"/>
    <property type="match status" value="1"/>
</dbReference>
<dbReference type="PANTHER" id="PTHR44591:SF3">
    <property type="entry name" value="RESPONSE REGULATORY DOMAIN-CONTAINING PROTEIN"/>
    <property type="match status" value="1"/>
</dbReference>
<feature type="modified residue" description="4-aspartylphosphate" evidence="2">
    <location>
        <position position="56"/>
    </location>
</feature>
<dbReference type="CDD" id="cd17552">
    <property type="entry name" value="REC_RR468-like"/>
    <property type="match status" value="1"/>
</dbReference>
<accession>A0A1M4TA55</accession>
<sequence length="128" mass="14260">MTSLRRVLHVEDDPSIREVVSVALGVVGELEVMSCASGHEALDQAVAWCPDLMLLDVMMPELDGPALLARLRDDPRTDRIPVVFMTARVQPAELAHYRSLGALDVVIKPFDPLTLAGQIRHIWETRHE</sequence>
<dbReference type="EMBL" id="FQUJ01000002">
    <property type="protein sequence ID" value="SHE41386.1"/>
    <property type="molecule type" value="Genomic_DNA"/>
</dbReference>
<dbReference type="InterPro" id="IPR011006">
    <property type="entry name" value="CheY-like_superfamily"/>
</dbReference>
<evidence type="ECO:0000313" key="4">
    <source>
        <dbReference type="EMBL" id="SHE41386.1"/>
    </source>
</evidence>
<dbReference type="STRING" id="1121942.SAMN02745148_00389"/>
<gene>
    <name evidence="4" type="ORF">SAMN02745148_00389</name>
</gene>
<evidence type="ECO:0000256" key="2">
    <source>
        <dbReference type="PROSITE-ProRule" id="PRU00169"/>
    </source>
</evidence>
<proteinExistence type="predicted"/>
<keyword evidence="1 2" id="KW-0597">Phosphoprotein</keyword>
<protein>
    <submittedName>
        <fullName evidence="4">Response regulator receiver domain-containing protein</fullName>
    </submittedName>
</protein>
<dbReference type="InterPro" id="IPR001789">
    <property type="entry name" value="Sig_transdc_resp-reg_receiver"/>
</dbReference>
<keyword evidence="5" id="KW-1185">Reference proteome</keyword>